<dbReference type="KEGG" id="aqt:FN924_14325"/>
<evidence type="ECO:0000259" key="3">
    <source>
        <dbReference type="Pfam" id="PF13115"/>
    </source>
</evidence>
<sequence length="243" mass="26447">MKKVISFMMLALVLSACGDNGSEPSNEPAEVEMIEANLQVPKEGITGEKVSLQVEVTQGEETVTDAEEVVFEIWPTDNKEASEKVTASLEEDAYVATYTFDSPGSFSVQSHVTARGLHTMPIKEISITGDGNSEETAHKEGHDHSSSETNSVSLQLSENEYTANEEATFTVEASQGEKRITGANVSLEIATPDNETHAWVDLEETDKGYQGVYTFKSSGQATITIHYKKGDAHDHSEVQVEVK</sequence>
<reference evidence="4 5" key="1">
    <citation type="submission" date="2019-07" db="EMBL/GenBank/DDBJ databases">
        <authorList>
            <person name="Li J."/>
        </authorList>
    </citation>
    <scope>NUCLEOTIDE SEQUENCE [LARGE SCALE GENOMIC DNA]</scope>
    <source>
        <strain evidence="4 5">TKL69</strain>
    </source>
</reference>
<dbReference type="RefSeq" id="WP_143895609.1">
    <property type="nucleotide sequence ID" value="NZ_CP041666.1"/>
</dbReference>
<dbReference type="OrthoDB" id="2679563at2"/>
<dbReference type="InterPro" id="IPR013783">
    <property type="entry name" value="Ig-like_fold"/>
</dbReference>
<accession>A0A516KIN6</accession>
<evidence type="ECO:0000256" key="2">
    <source>
        <dbReference type="SAM" id="SignalP"/>
    </source>
</evidence>
<feature type="domain" description="YtkA-like" evidence="3">
    <location>
        <begin position="149"/>
        <end position="226"/>
    </location>
</feature>
<protein>
    <recommendedName>
        <fullName evidence="3">YtkA-like domain-containing protein</fullName>
    </recommendedName>
</protein>
<dbReference type="InterPro" id="IPR017868">
    <property type="entry name" value="Filamin/ABP280_repeat-like"/>
</dbReference>
<evidence type="ECO:0000256" key="1">
    <source>
        <dbReference type="SAM" id="MobiDB-lite"/>
    </source>
</evidence>
<feature type="signal peptide" evidence="2">
    <location>
        <begin position="1"/>
        <end position="18"/>
    </location>
</feature>
<proteinExistence type="predicted"/>
<dbReference type="PROSITE" id="PS50194">
    <property type="entry name" value="FILAMIN_REPEAT"/>
    <property type="match status" value="1"/>
</dbReference>
<dbReference type="Proteomes" id="UP000315215">
    <property type="component" value="Chromosome"/>
</dbReference>
<gene>
    <name evidence="4" type="ORF">FN924_14325</name>
</gene>
<organism evidence="4 5">
    <name type="scientific">Radiobacillus deserti</name>
    <dbReference type="NCBI Taxonomy" id="2594883"/>
    <lineage>
        <taxon>Bacteria</taxon>
        <taxon>Bacillati</taxon>
        <taxon>Bacillota</taxon>
        <taxon>Bacilli</taxon>
        <taxon>Bacillales</taxon>
        <taxon>Bacillaceae</taxon>
        <taxon>Radiobacillus</taxon>
    </lineage>
</organism>
<feature type="compositionally biased region" description="Basic and acidic residues" evidence="1">
    <location>
        <begin position="135"/>
        <end position="146"/>
    </location>
</feature>
<feature type="chain" id="PRO_5038926280" description="YtkA-like domain-containing protein" evidence="2">
    <location>
        <begin position="19"/>
        <end position="243"/>
    </location>
</feature>
<dbReference type="PROSITE" id="PS51257">
    <property type="entry name" value="PROKAR_LIPOPROTEIN"/>
    <property type="match status" value="1"/>
</dbReference>
<name>A0A516KIN6_9BACI</name>
<dbReference type="InterPro" id="IPR032693">
    <property type="entry name" value="YtkA-like_dom"/>
</dbReference>
<evidence type="ECO:0000313" key="5">
    <source>
        <dbReference type="Proteomes" id="UP000315215"/>
    </source>
</evidence>
<evidence type="ECO:0000313" key="4">
    <source>
        <dbReference type="EMBL" id="QDP41255.1"/>
    </source>
</evidence>
<feature type="region of interest" description="Disordered" evidence="1">
    <location>
        <begin position="127"/>
        <end position="153"/>
    </location>
</feature>
<keyword evidence="2" id="KW-0732">Signal</keyword>
<dbReference type="Pfam" id="PF13115">
    <property type="entry name" value="YtkA"/>
    <property type="match status" value="2"/>
</dbReference>
<dbReference type="Gene3D" id="2.60.40.10">
    <property type="entry name" value="Immunoglobulins"/>
    <property type="match status" value="1"/>
</dbReference>
<keyword evidence="5" id="KW-1185">Reference proteome</keyword>
<dbReference type="AlphaFoldDB" id="A0A516KIN6"/>
<dbReference type="EMBL" id="CP041666">
    <property type="protein sequence ID" value="QDP41255.1"/>
    <property type="molecule type" value="Genomic_DNA"/>
</dbReference>
<feature type="domain" description="YtkA-like" evidence="3">
    <location>
        <begin position="31"/>
        <end position="111"/>
    </location>
</feature>